<keyword evidence="1" id="KW-0418">Kinase</keyword>
<dbReference type="CDD" id="cd02019">
    <property type="entry name" value="NK"/>
    <property type="match status" value="1"/>
</dbReference>
<sequence length="169" mass="19692">MKIAIIGYSGSGKSTLAKKLGEIIHAPVYHYDCIHFTDGWKERDRDEVTKLVDNSLSQSSWVIDGNYSAFEFDRRMSDADLIVFMNFPRRIAFPRVIKRYIQNRGKSRDSIAEGCVEKVDLEFIYWCLIKGRTSKYTGRYKKQGVLYKEKFVECKSDKDVVRLIENIVK</sequence>
<protein>
    <submittedName>
        <fullName evidence="1">Adenylate kinase</fullName>
    </submittedName>
</protein>
<dbReference type="AlphaFoldDB" id="A0A1T4QCD1"/>
<dbReference type="PANTHER" id="PTHR37816:SF3">
    <property type="entry name" value="MODULATES DNA TOPOLOGY"/>
    <property type="match status" value="1"/>
</dbReference>
<keyword evidence="2" id="KW-1185">Reference proteome</keyword>
<dbReference type="PANTHER" id="PTHR37816">
    <property type="entry name" value="YALI0E33011P"/>
    <property type="match status" value="1"/>
</dbReference>
<reference evidence="2" key="1">
    <citation type="submission" date="2017-02" db="EMBL/GenBank/DDBJ databases">
        <authorList>
            <person name="Varghese N."/>
            <person name="Submissions S."/>
        </authorList>
    </citation>
    <scope>NUCLEOTIDE SEQUENCE [LARGE SCALE GENOMIC DNA]</scope>
    <source>
        <strain evidence="2">ATCC 25662</strain>
    </source>
</reference>
<gene>
    <name evidence="1" type="ORF">SAMN02745191_2408</name>
</gene>
<evidence type="ECO:0000313" key="1">
    <source>
        <dbReference type="EMBL" id="SKA01453.1"/>
    </source>
</evidence>
<dbReference type="EMBL" id="FUWY01000009">
    <property type="protein sequence ID" value="SKA01453.1"/>
    <property type="molecule type" value="Genomic_DNA"/>
</dbReference>
<dbReference type="Gene3D" id="3.40.50.300">
    <property type="entry name" value="P-loop containing nucleotide triphosphate hydrolases"/>
    <property type="match status" value="1"/>
</dbReference>
<proteinExistence type="predicted"/>
<dbReference type="SUPFAM" id="SSF52540">
    <property type="entry name" value="P-loop containing nucleoside triphosphate hydrolases"/>
    <property type="match status" value="1"/>
</dbReference>
<dbReference type="GO" id="GO:0016301">
    <property type="term" value="F:kinase activity"/>
    <property type="evidence" value="ECO:0007669"/>
    <property type="project" value="UniProtKB-KW"/>
</dbReference>
<dbReference type="InterPro" id="IPR027417">
    <property type="entry name" value="P-loop_NTPase"/>
</dbReference>
<evidence type="ECO:0000313" key="2">
    <source>
        <dbReference type="Proteomes" id="UP000243297"/>
    </source>
</evidence>
<dbReference type="OrthoDB" id="1201990at2"/>
<name>A0A1T4QCD1_9FIRM</name>
<dbReference type="Proteomes" id="UP000243297">
    <property type="component" value="Unassembled WGS sequence"/>
</dbReference>
<dbReference type="InterPro" id="IPR052922">
    <property type="entry name" value="Cytidylate_Kinase-2"/>
</dbReference>
<keyword evidence="1" id="KW-0808">Transferase</keyword>
<organism evidence="1 2">
    <name type="scientific">Anaerorhabdus furcosa</name>
    <dbReference type="NCBI Taxonomy" id="118967"/>
    <lineage>
        <taxon>Bacteria</taxon>
        <taxon>Bacillati</taxon>
        <taxon>Bacillota</taxon>
        <taxon>Erysipelotrichia</taxon>
        <taxon>Erysipelotrichales</taxon>
        <taxon>Erysipelotrichaceae</taxon>
        <taxon>Anaerorhabdus</taxon>
    </lineage>
</organism>
<dbReference type="STRING" id="118967.SAMN02745191_2408"/>
<accession>A0A1T4QCD1</accession>
<dbReference type="RefSeq" id="WP_078712791.1">
    <property type="nucleotide sequence ID" value="NZ_FUWY01000009.1"/>
</dbReference>